<dbReference type="EMBL" id="BX548175">
    <property type="protein sequence ID" value="CAX31813.1"/>
    <property type="molecule type" value="Genomic_DNA"/>
</dbReference>
<gene>
    <name evidence="1" type="ordered locus">PMT_2291</name>
</gene>
<evidence type="ECO:0000313" key="1">
    <source>
        <dbReference type="EMBL" id="CAX31813.1"/>
    </source>
</evidence>
<reference evidence="1 2" key="1">
    <citation type="journal article" date="2003" name="Nature">
        <title>Genome divergence in two Prochlorococcus ecotypes reflects oceanic niche differentiation.</title>
        <authorList>
            <person name="Rocap G."/>
            <person name="Larimer F.W."/>
            <person name="Lamerdin J.E."/>
            <person name="Malfatti S."/>
            <person name="Chain P."/>
            <person name="Ahlgren N.A."/>
            <person name="Arellano A."/>
            <person name="Coleman M."/>
            <person name="Hauser L."/>
            <person name="Hess W.R."/>
            <person name="Johnson Z.I."/>
            <person name="Land M.L."/>
            <person name="Lindell D."/>
            <person name="Post A.F."/>
            <person name="Regala W."/>
            <person name="Shah M."/>
            <person name="Shaw S.L."/>
            <person name="Steglich C."/>
            <person name="Sullivan M.B."/>
            <person name="Ting C.S."/>
            <person name="Tolonen A."/>
            <person name="Webb E.A."/>
            <person name="Zinser E.R."/>
            <person name="Chisholm S.W."/>
        </authorList>
    </citation>
    <scope>NUCLEOTIDE SEQUENCE [LARGE SCALE GENOMIC DNA]</scope>
    <source>
        <strain evidence="2">MIT 9313</strain>
    </source>
</reference>
<dbReference type="eggNOG" id="COG3146">
    <property type="taxonomic scope" value="Bacteria"/>
</dbReference>
<dbReference type="HOGENOM" id="CLU_3187709_0_0_3"/>
<protein>
    <submittedName>
        <fullName evidence="1">Uncharacterized protein</fullName>
    </submittedName>
</protein>
<accession>B9ERC9</accession>
<proteinExistence type="predicted"/>
<evidence type="ECO:0000313" key="2">
    <source>
        <dbReference type="Proteomes" id="UP000001423"/>
    </source>
</evidence>
<dbReference type="KEGG" id="pmt:PMT_2291"/>
<keyword evidence="2" id="KW-1185">Reference proteome</keyword>
<dbReference type="Proteomes" id="UP000001423">
    <property type="component" value="Chromosome"/>
</dbReference>
<dbReference type="AlphaFoldDB" id="B9ERC9"/>
<dbReference type="RefSeq" id="WP_419177148.1">
    <property type="nucleotide sequence ID" value="NC_005071.1"/>
</dbReference>
<organism evidence="1 2">
    <name type="scientific">Prochlorococcus marinus (strain MIT 9313)</name>
    <dbReference type="NCBI Taxonomy" id="74547"/>
    <lineage>
        <taxon>Bacteria</taxon>
        <taxon>Bacillati</taxon>
        <taxon>Cyanobacteriota</taxon>
        <taxon>Cyanophyceae</taxon>
        <taxon>Synechococcales</taxon>
        <taxon>Prochlorococcaceae</taxon>
        <taxon>Prochlorococcus</taxon>
    </lineage>
</organism>
<sequence length="46" mass="5158">MAPGEDEAELKVLILKIIDACARRKQILSCNFLDVYPQWRLLVGAG</sequence>
<name>B9ERC9_PROMM</name>